<evidence type="ECO:0000256" key="2">
    <source>
        <dbReference type="SAM" id="SignalP"/>
    </source>
</evidence>
<dbReference type="HOGENOM" id="CLU_854524_0_0_6"/>
<sequence length="327" mass="34965">MSKGFLRAWLLAAVLMLAACHHAAPGESAPPGGASPTEAAQLLVDRLKHDDFIGYWRQGLPADDFKTMQSDWALSRQMPSTLKPADRERMNAWLAQFDAPHAQSTLQAEWLPKLAGYQRQYADQLPMLMSVMQMVAGTAIDQSASLTTSEKAPLHDIVGAVGPWAAKAPWFDPAKARQGIAIAVATVQGLGIKDVQVLGSLDFDQAMIRYAAFFKGLKQLLALYGLDIDASLDSVHVSASPVDADHAQLKIDYVLLGHPMSITTTAVRIEQRWFVLNLIDTVHEAHQRLQASPADADSIGPAPTGTTGAAAVAASAATPASSASSHR</sequence>
<protein>
    <recommendedName>
        <fullName evidence="5">Lipoprotein</fullName>
    </recommendedName>
</protein>
<evidence type="ECO:0000313" key="3">
    <source>
        <dbReference type="EMBL" id="AFC87557.1"/>
    </source>
</evidence>
<accession>H8L249</accession>
<feature type="signal peptide" evidence="2">
    <location>
        <begin position="1"/>
        <end position="23"/>
    </location>
</feature>
<dbReference type="STRING" id="767434.Fraau_3234"/>
<evidence type="ECO:0008006" key="5">
    <source>
        <dbReference type="Google" id="ProtNLM"/>
    </source>
</evidence>
<dbReference type="EMBL" id="CP003350">
    <property type="protein sequence ID" value="AFC87557.1"/>
    <property type="molecule type" value="Genomic_DNA"/>
</dbReference>
<evidence type="ECO:0000313" key="4">
    <source>
        <dbReference type="Proteomes" id="UP000005234"/>
    </source>
</evidence>
<keyword evidence="4" id="KW-1185">Reference proteome</keyword>
<dbReference type="Proteomes" id="UP000005234">
    <property type="component" value="Chromosome"/>
</dbReference>
<gene>
    <name evidence="3" type="ordered locus">Fraau_3234</name>
</gene>
<dbReference type="KEGG" id="fau:Fraau_3234"/>
<dbReference type="OrthoDB" id="6194714at2"/>
<dbReference type="eggNOG" id="ENOG5030SZG">
    <property type="taxonomic scope" value="Bacteria"/>
</dbReference>
<feature type="chain" id="PRO_5003613591" description="Lipoprotein" evidence="2">
    <location>
        <begin position="24"/>
        <end position="327"/>
    </location>
</feature>
<dbReference type="RefSeq" id="WP_014404559.1">
    <property type="nucleotide sequence ID" value="NC_017033.1"/>
</dbReference>
<feature type="compositionally biased region" description="Low complexity" evidence="1">
    <location>
        <begin position="300"/>
        <end position="327"/>
    </location>
</feature>
<name>H8L249_FRAAD</name>
<keyword evidence="2" id="KW-0732">Signal</keyword>
<dbReference type="AlphaFoldDB" id="H8L249"/>
<evidence type="ECO:0000256" key="1">
    <source>
        <dbReference type="SAM" id="MobiDB-lite"/>
    </source>
</evidence>
<organism evidence="3 4">
    <name type="scientific">Frateuria aurantia (strain ATCC 33424 / DSM 6220 / KCTC 2777 / LMG 1558 / NBRC 3245 / NCIMB 13370)</name>
    <name type="common">Acetobacter aurantius</name>
    <dbReference type="NCBI Taxonomy" id="767434"/>
    <lineage>
        <taxon>Bacteria</taxon>
        <taxon>Pseudomonadati</taxon>
        <taxon>Pseudomonadota</taxon>
        <taxon>Gammaproteobacteria</taxon>
        <taxon>Lysobacterales</taxon>
        <taxon>Rhodanobacteraceae</taxon>
        <taxon>Frateuria</taxon>
    </lineage>
</organism>
<reference evidence="3" key="1">
    <citation type="submission" date="2012-02" db="EMBL/GenBank/DDBJ databases">
        <title>The complete genome of Frateuria aurantia DSM 6220.</title>
        <authorList>
            <consortium name="US DOE Joint Genome Institute (JGI-PGF)"/>
            <person name="Lucas S."/>
            <person name="Copeland A."/>
            <person name="Lapidus A."/>
            <person name="Glavina del Rio T."/>
            <person name="Dalin E."/>
            <person name="Tice H."/>
            <person name="Bruce D."/>
            <person name="Goodwin L."/>
            <person name="Pitluck S."/>
            <person name="Peters L."/>
            <person name="Ovchinnikova G."/>
            <person name="Teshima H."/>
            <person name="Kyrpides N."/>
            <person name="Mavromatis K."/>
            <person name="Ivanova N."/>
            <person name="Brettin T."/>
            <person name="Detter J.C."/>
            <person name="Han C."/>
            <person name="Larimer F."/>
            <person name="Land M."/>
            <person name="Hauser L."/>
            <person name="Markowitz V."/>
            <person name="Cheng J.-F."/>
            <person name="Hugenholtz P."/>
            <person name="Woyke T."/>
            <person name="Wu D."/>
            <person name="Brambilla E."/>
            <person name="Klenk H.-P."/>
            <person name="Eisen J.A."/>
        </authorList>
    </citation>
    <scope>NUCLEOTIDE SEQUENCE</scope>
    <source>
        <strain evidence="3">DSM 6220</strain>
    </source>
</reference>
<dbReference type="PROSITE" id="PS51257">
    <property type="entry name" value="PROKAR_LIPOPROTEIN"/>
    <property type="match status" value="1"/>
</dbReference>
<feature type="region of interest" description="Disordered" evidence="1">
    <location>
        <begin position="292"/>
        <end position="327"/>
    </location>
</feature>
<proteinExistence type="predicted"/>